<proteinExistence type="predicted"/>
<comment type="caution">
    <text evidence="1">The sequence shown here is derived from an EMBL/GenBank/DDBJ whole genome shotgun (WGS) entry which is preliminary data.</text>
</comment>
<accession>A0A369XU88</accession>
<dbReference type="AlphaFoldDB" id="A0A369XU88"/>
<protein>
    <submittedName>
        <fullName evidence="1">Uncharacterized protein</fullName>
    </submittedName>
</protein>
<dbReference type="EMBL" id="QPGA01000001">
    <property type="protein sequence ID" value="RDE52332.1"/>
    <property type="molecule type" value="Genomic_DNA"/>
</dbReference>
<name>A0A369XU88_9PROT</name>
<evidence type="ECO:0000313" key="2">
    <source>
        <dbReference type="Proteomes" id="UP000253831"/>
    </source>
</evidence>
<organism evidence="1 2">
    <name type="scientific">Candidatus Accumulibacter meliphilus</name>
    <dbReference type="NCBI Taxonomy" id="2211374"/>
    <lineage>
        <taxon>Bacteria</taxon>
        <taxon>Pseudomonadati</taxon>
        <taxon>Pseudomonadota</taxon>
        <taxon>Betaproteobacteria</taxon>
        <taxon>Candidatus Accumulibacter</taxon>
    </lineage>
</organism>
<sequence>MSRFRARRLLLGCSASDLVLLAEPEATTDAPQLLAALAVAAPAAATASAVTAALGAALAGLQPAPLAAADQAPAGAQSAVQSHFLSVTLDDGLVRSFVVTPPRGAQGLRELRATAAARFAGLYGESAEHWLLVGDWHASSPFIVCALPRALYRALDQWAQAHSWRLDSMAPALVRVCNRLCASIPSDGWLLVGFGQTLSLLNLCNDQIASTRSLPLPGVPDFAALETLLAQERLRSPDQGASGRQQSLLWAGAADWLPLASHMAGLESRTIRLPDAGAPAGAGSSAATQLALAGRCS</sequence>
<gene>
    <name evidence="1" type="ORF">DVS81_00750</name>
</gene>
<reference evidence="1 2" key="1">
    <citation type="submission" date="2018-05" db="EMBL/GenBank/DDBJ databases">
        <title>Integrated omic analyses show evidence that a Ca. Accumulibacter phosphatis strain performs denitrification under micro-aerobic conditions.</title>
        <authorList>
            <person name="Camejo P.Y."/>
            <person name="Katherine M.D."/>
            <person name="Daniel N.R."/>
        </authorList>
    </citation>
    <scope>NUCLEOTIDE SEQUENCE [LARGE SCALE GENOMIC DNA]</scope>
    <source>
        <strain evidence="1">UW-LDO-IC</strain>
    </source>
</reference>
<dbReference type="Proteomes" id="UP000253831">
    <property type="component" value="Unassembled WGS sequence"/>
</dbReference>
<evidence type="ECO:0000313" key="1">
    <source>
        <dbReference type="EMBL" id="RDE52332.1"/>
    </source>
</evidence>